<sequence length="204" mass="22452">MTAERLVIDLTALAARLARLGENGIACIHQAELGDPEALPGGVLRLLGDLGLLDSPRTRIPPCQEHDCPLIPSCPYVTDFARDASSSRSDRPKSGRKFQANELTRQLVADPELLARFLPSHPIAQWLAARFAECPDWTVFTLAEAWLEAALADQEPAGTPAQPRPTDFAGTRRELAACVALLVGLGWLAWENEGRNLRLVQRWW</sequence>
<geneLocation type="plasmid" evidence="2">
    <name>Tros</name>
</geneLocation>
<name>B9L4I3_THERP</name>
<dbReference type="AlphaFoldDB" id="B9L4I3"/>
<accession>B9L4I3</accession>
<dbReference type="RefSeq" id="WP_012642894.1">
    <property type="nucleotide sequence ID" value="NC_011961.1"/>
</dbReference>
<proteinExistence type="predicted"/>
<dbReference type="KEGG" id="tro:trd_A0697"/>
<keyword evidence="2" id="KW-1185">Reference proteome</keyword>
<reference evidence="1 2" key="1">
    <citation type="journal article" date="2009" name="PLoS ONE">
        <title>Complete genome sequence of the aerobic CO-oxidizing thermophile Thermomicrobium roseum.</title>
        <authorList>
            <person name="Wu D."/>
            <person name="Raymond J."/>
            <person name="Wu M."/>
            <person name="Chatterji S."/>
            <person name="Ren Q."/>
            <person name="Graham J.E."/>
            <person name="Bryant D.A."/>
            <person name="Robb F."/>
            <person name="Colman A."/>
            <person name="Tallon L.J."/>
            <person name="Badger J.H."/>
            <person name="Madupu R."/>
            <person name="Ward N.L."/>
            <person name="Eisen J.A."/>
        </authorList>
    </citation>
    <scope>NUCLEOTIDE SEQUENCE [LARGE SCALE GENOMIC DNA]</scope>
    <source>
        <strain evidence="2">ATCC 27502 / DSM 5159 / P-2</strain>
        <plasmid evidence="1">unnamed</plasmid>
    </source>
</reference>
<gene>
    <name evidence="1" type="ordered locus">trd_A0697</name>
</gene>
<evidence type="ECO:0000313" key="1">
    <source>
        <dbReference type="EMBL" id="ACM06907.1"/>
    </source>
</evidence>
<evidence type="ECO:0000313" key="2">
    <source>
        <dbReference type="Proteomes" id="UP000000447"/>
    </source>
</evidence>
<protein>
    <submittedName>
        <fullName evidence="1">Uncharacterized protein</fullName>
    </submittedName>
</protein>
<dbReference type="Proteomes" id="UP000000447">
    <property type="component" value="Plasmid unnamed"/>
</dbReference>
<organism evidence="1 2">
    <name type="scientific">Thermomicrobium roseum (strain ATCC 27502 / DSM 5159 / P-2)</name>
    <dbReference type="NCBI Taxonomy" id="309801"/>
    <lineage>
        <taxon>Bacteria</taxon>
        <taxon>Pseudomonadati</taxon>
        <taxon>Thermomicrobiota</taxon>
        <taxon>Thermomicrobia</taxon>
        <taxon>Thermomicrobiales</taxon>
        <taxon>Thermomicrobiaceae</taxon>
        <taxon>Thermomicrobium</taxon>
    </lineage>
</organism>
<keyword evidence="1" id="KW-0614">Plasmid</keyword>
<dbReference type="HOGENOM" id="CLU_1342722_0_0_0"/>
<dbReference type="eggNOG" id="ENOG5032JJY">
    <property type="taxonomic scope" value="Bacteria"/>
</dbReference>
<dbReference type="EMBL" id="CP001276">
    <property type="protein sequence ID" value="ACM06907.1"/>
    <property type="molecule type" value="Genomic_DNA"/>
</dbReference>